<dbReference type="PROSITE" id="PS51365">
    <property type="entry name" value="RENAL_DIPEPTIDASE_2"/>
    <property type="match status" value="1"/>
</dbReference>
<evidence type="ECO:0000256" key="1">
    <source>
        <dbReference type="SAM" id="SignalP"/>
    </source>
</evidence>
<name>A0A6I4TG08_9SPHN</name>
<dbReference type="SUPFAM" id="SSF51556">
    <property type="entry name" value="Metallo-dependent hydrolases"/>
    <property type="match status" value="1"/>
</dbReference>
<dbReference type="AlphaFoldDB" id="A0A6I4TG08"/>
<dbReference type="PANTHER" id="PTHR10443">
    <property type="entry name" value="MICROSOMAL DIPEPTIDASE"/>
    <property type="match status" value="1"/>
</dbReference>
<dbReference type="EMBL" id="WTZA01000002">
    <property type="protein sequence ID" value="MXO76252.1"/>
    <property type="molecule type" value="Genomic_DNA"/>
</dbReference>
<dbReference type="Proteomes" id="UP000439522">
    <property type="component" value="Unassembled WGS sequence"/>
</dbReference>
<comment type="caution">
    <text evidence="2">The sequence shown here is derived from an EMBL/GenBank/DDBJ whole genome shotgun (WGS) entry which is preliminary data.</text>
</comment>
<dbReference type="OrthoDB" id="9804920at2"/>
<proteinExistence type="predicted"/>
<dbReference type="CDD" id="cd01301">
    <property type="entry name" value="rDP_like"/>
    <property type="match status" value="1"/>
</dbReference>
<protein>
    <submittedName>
        <fullName evidence="2">Membrane dipeptidase</fullName>
    </submittedName>
</protein>
<evidence type="ECO:0000313" key="2">
    <source>
        <dbReference type="EMBL" id="MXO76252.1"/>
    </source>
</evidence>
<gene>
    <name evidence="2" type="ORF">GRI40_13630</name>
</gene>
<reference evidence="2 3" key="1">
    <citation type="submission" date="2019-12" db="EMBL/GenBank/DDBJ databases">
        <title>Genomic-based taxomic classification of the family Erythrobacteraceae.</title>
        <authorList>
            <person name="Xu L."/>
        </authorList>
    </citation>
    <scope>NUCLEOTIDE SEQUENCE [LARGE SCALE GENOMIC DNA]</scope>
    <source>
        <strain evidence="2 3">100921-2</strain>
    </source>
</reference>
<sequence>MLRRAPIILAGIMLLPGAALAAPSPEQVAQAALSSAPVWDGHNDVPEQFRDRYRNVIAGVDFADTRDTADPARGKGPMHTDLARLAQGRVGAQFWSVYVDAGLSEQQAVQATLEQIDVMKRVLARHPDRLEFVTTADGAARAMRAGRIASLIGMEGGHSIGSSLAVLRQMHALGARYLTLTHSRNTPWADSSTDTPTHNGLTDFGRDVVREMNRLGMLVDLSHVSEKTMSDVLDITGAPVMFSHSGARAVNGHARNVPDAILARMKANGGIVMAVGYPDFLSEKRRQWSAILAGEEARLKALWRGDPAAVSAGLAAWRANNPEVKATVSDWADHIDHIRKVAGIDHIGIGGDYDGMETGPVGAEDAAGYPALFTELARRGYSRADLEKIASRNMDRVLRGAEAYAVSRRGDPPFENPAVF</sequence>
<keyword evidence="1" id="KW-0732">Signal</keyword>
<accession>A0A6I4TG08</accession>
<dbReference type="Pfam" id="PF01244">
    <property type="entry name" value="Peptidase_M19"/>
    <property type="match status" value="1"/>
</dbReference>
<organism evidence="2 3">
    <name type="scientific">Tsuneonella aeria</name>
    <dbReference type="NCBI Taxonomy" id="1837929"/>
    <lineage>
        <taxon>Bacteria</taxon>
        <taxon>Pseudomonadati</taxon>
        <taxon>Pseudomonadota</taxon>
        <taxon>Alphaproteobacteria</taxon>
        <taxon>Sphingomonadales</taxon>
        <taxon>Erythrobacteraceae</taxon>
        <taxon>Tsuneonella</taxon>
    </lineage>
</organism>
<keyword evidence="3" id="KW-1185">Reference proteome</keyword>
<dbReference type="InterPro" id="IPR008257">
    <property type="entry name" value="Pept_M19"/>
</dbReference>
<dbReference type="GO" id="GO:0006508">
    <property type="term" value="P:proteolysis"/>
    <property type="evidence" value="ECO:0007669"/>
    <property type="project" value="InterPro"/>
</dbReference>
<dbReference type="RefSeq" id="WP_160612045.1">
    <property type="nucleotide sequence ID" value="NZ_WTZA01000002.1"/>
</dbReference>
<dbReference type="PANTHER" id="PTHR10443:SF12">
    <property type="entry name" value="DIPEPTIDASE"/>
    <property type="match status" value="1"/>
</dbReference>
<dbReference type="InterPro" id="IPR032466">
    <property type="entry name" value="Metal_Hydrolase"/>
</dbReference>
<dbReference type="Gene3D" id="3.20.20.140">
    <property type="entry name" value="Metal-dependent hydrolases"/>
    <property type="match status" value="1"/>
</dbReference>
<feature type="chain" id="PRO_5026235466" evidence="1">
    <location>
        <begin position="22"/>
        <end position="420"/>
    </location>
</feature>
<dbReference type="GO" id="GO:0070573">
    <property type="term" value="F:metallodipeptidase activity"/>
    <property type="evidence" value="ECO:0007669"/>
    <property type="project" value="InterPro"/>
</dbReference>
<evidence type="ECO:0000313" key="3">
    <source>
        <dbReference type="Proteomes" id="UP000439522"/>
    </source>
</evidence>
<feature type="signal peptide" evidence="1">
    <location>
        <begin position="1"/>
        <end position="21"/>
    </location>
</feature>